<evidence type="ECO:0000313" key="5">
    <source>
        <dbReference type="Proteomes" id="UP001066276"/>
    </source>
</evidence>
<keyword evidence="1" id="KW-0547">Nucleotide-binding</keyword>
<dbReference type="GO" id="GO:0000166">
    <property type="term" value="F:nucleotide binding"/>
    <property type="evidence" value="ECO:0007669"/>
    <property type="project" value="UniProtKB-KW"/>
</dbReference>
<feature type="domain" description="Calcineurin-like phosphoesterase" evidence="3">
    <location>
        <begin position="46"/>
        <end position="250"/>
    </location>
</feature>
<dbReference type="SUPFAM" id="SSF56300">
    <property type="entry name" value="Metallo-dependent phosphatases"/>
    <property type="match status" value="1"/>
</dbReference>
<dbReference type="Pfam" id="PF00149">
    <property type="entry name" value="Metallophos"/>
    <property type="match status" value="1"/>
</dbReference>
<dbReference type="PANTHER" id="PTHR11575:SF48">
    <property type="entry name" value="5'-NUCLEOTIDASE"/>
    <property type="match status" value="1"/>
</dbReference>
<sequence>MSEEREPPLSLKSVDSSPMPPPSIASPTHSIKAEPQSVLSHLSDLTILHFNDVYEVEPRQEDPVGGAARFVTAVKKFSSQNPLIIFSGDCLNPSVLSKITKGRHMISILNSIGVHFAVFGNHEFDFGVDLLQDVMQEMQCQWFLSNVFDTFTSQPLGHGLVQKILEWNKLKIGLMGLVEEDWLGTLGTVDKANLQYIDYVVIANQLAVDLRARGAEFVIAMTHMRWGNDFRLAQNCQGVDLVLGGHDHEYGVKKVRNTWIVKSGSDFRNLTEIRIKNNSGSLEYAFQKIDIMQNLNEDEFVKAIVHESTLNLQILESKTELTSYSVSGGEFPCINLLCFIQGVYDRVDLPLIRQL</sequence>
<dbReference type="InterPro" id="IPR006179">
    <property type="entry name" value="5_nucleotidase/apyrase"/>
</dbReference>
<dbReference type="AlphaFoldDB" id="A0AAV7W6Y1"/>
<keyword evidence="1" id="KW-0378">Hydrolase</keyword>
<proteinExistence type="inferred from homology"/>
<dbReference type="Gene3D" id="3.60.21.10">
    <property type="match status" value="1"/>
</dbReference>
<gene>
    <name evidence="4" type="ORF">NDU88_005006</name>
</gene>
<evidence type="ECO:0000313" key="4">
    <source>
        <dbReference type="EMBL" id="KAJ1209632.1"/>
    </source>
</evidence>
<reference evidence="4" key="1">
    <citation type="journal article" date="2022" name="bioRxiv">
        <title>Sequencing and chromosome-scale assembly of the giantPleurodeles waltlgenome.</title>
        <authorList>
            <person name="Brown T."/>
            <person name="Elewa A."/>
            <person name="Iarovenko S."/>
            <person name="Subramanian E."/>
            <person name="Araus A.J."/>
            <person name="Petzold A."/>
            <person name="Susuki M."/>
            <person name="Suzuki K.-i.T."/>
            <person name="Hayashi T."/>
            <person name="Toyoda A."/>
            <person name="Oliveira C."/>
            <person name="Osipova E."/>
            <person name="Leigh N.D."/>
            <person name="Simon A."/>
            <person name="Yun M.H."/>
        </authorList>
    </citation>
    <scope>NUCLEOTIDE SEQUENCE</scope>
    <source>
        <strain evidence="4">20211129_DDA</strain>
        <tissue evidence="4">Liver</tissue>
    </source>
</reference>
<evidence type="ECO:0000256" key="2">
    <source>
        <dbReference type="SAM" id="MobiDB-lite"/>
    </source>
</evidence>
<comment type="caution">
    <text evidence="4">The sequence shown here is derived from an EMBL/GenBank/DDBJ whole genome shotgun (WGS) entry which is preliminary data.</text>
</comment>
<accession>A0AAV7W6Y1</accession>
<dbReference type="PANTHER" id="PTHR11575">
    <property type="entry name" value="5'-NUCLEOTIDASE-RELATED"/>
    <property type="match status" value="1"/>
</dbReference>
<dbReference type="GO" id="GO:0009166">
    <property type="term" value="P:nucleotide catabolic process"/>
    <property type="evidence" value="ECO:0007669"/>
    <property type="project" value="InterPro"/>
</dbReference>
<dbReference type="PRINTS" id="PR01607">
    <property type="entry name" value="APYRASEFAMLY"/>
</dbReference>
<dbReference type="GO" id="GO:0016787">
    <property type="term" value="F:hydrolase activity"/>
    <property type="evidence" value="ECO:0007669"/>
    <property type="project" value="UniProtKB-KW"/>
</dbReference>
<dbReference type="InterPro" id="IPR004843">
    <property type="entry name" value="Calcineurin-like_PHP"/>
</dbReference>
<dbReference type="Proteomes" id="UP001066276">
    <property type="component" value="Chromosome 1_2"/>
</dbReference>
<keyword evidence="5" id="KW-1185">Reference proteome</keyword>
<dbReference type="EMBL" id="JANPWB010000002">
    <property type="protein sequence ID" value="KAJ1209632.1"/>
    <property type="molecule type" value="Genomic_DNA"/>
</dbReference>
<comment type="similarity">
    <text evidence="1">Belongs to the 5'-nucleotidase family.</text>
</comment>
<dbReference type="InterPro" id="IPR041821">
    <property type="entry name" value="CG11883_N"/>
</dbReference>
<evidence type="ECO:0000256" key="1">
    <source>
        <dbReference type="RuleBase" id="RU362119"/>
    </source>
</evidence>
<protein>
    <recommendedName>
        <fullName evidence="3">Calcineurin-like phosphoesterase domain-containing protein</fullName>
    </recommendedName>
</protein>
<organism evidence="4 5">
    <name type="scientific">Pleurodeles waltl</name>
    <name type="common">Iberian ribbed newt</name>
    <dbReference type="NCBI Taxonomy" id="8319"/>
    <lineage>
        <taxon>Eukaryota</taxon>
        <taxon>Metazoa</taxon>
        <taxon>Chordata</taxon>
        <taxon>Craniata</taxon>
        <taxon>Vertebrata</taxon>
        <taxon>Euteleostomi</taxon>
        <taxon>Amphibia</taxon>
        <taxon>Batrachia</taxon>
        <taxon>Caudata</taxon>
        <taxon>Salamandroidea</taxon>
        <taxon>Salamandridae</taxon>
        <taxon>Pleurodelinae</taxon>
        <taxon>Pleurodeles</taxon>
    </lineage>
</organism>
<evidence type="ECO:0000259" key="3">
    <source>
        <dbReference type="Pfam" id="PF00149"/>
    </source>
</evidence>
<dbReference type="CDD" id="cd07406">
    <property type="entry name" value="MPP_CG11883_N"/>
    <property type="match status" value="1"/>
</dbReference>
<feature type="region of interest" description="Disordered" evidence="2">
    <location>
        <begin position="1"/>
        <end position="29"/>
    </location>
</feature>
<dbReference type="InterPro" id="IPR029052">
    <property type="entry name" value="Metallo-depent_PP-like"/>
</dbReference>
<name>A0AAV7W6Y1_PLEWA</name>